<sequence>MSQLNKEANILLALQALQNDPKLSLRRAAKIYKVSLTTLWRRQQGILSQRDTIPKSRKLSDLEEQIIVQFILDLDSRGFPPRLRGVEEMANRLLADRDASPVGKRWASNFVKRHKELKTRFFRKYDYQRAKCEDPTIIRNWFRLVENTIAKYGIRSDDIYNFDETGFMMGMIASGMVVTGAERRGRPKSVQPGSREWITVIQAINAEGRAIPPFIIGAGQYHLANWQG</sequence>
<dbReference type="InterPro" id="IPR009057">
    <property type="entry name" value="Homeodomain-like_sf"/>
</dbReference>
<dbReference type="InterPro" id="IPR007889">
    <property type="entry name" value="HTH_Psq"/>
</dbReference>
<dbReference type="GO" id="GO:0005634">
    <property type="term" value="C:nucleus"/>
    <property type="evidence" value="ECO:0007669"/>
    <property type="project" value="TreeGrafter"/>
</dbReference>
<evidence type="ECO:0000259" key="3">
    <source>
        <dbReference type="PROSITE" id="PS51253"/>
    </source>
</evidence>
<name>A0A8H6LAJ9_FUSOX</name>
<dbReference type="Pfam" id="PF05225">
    <property type="entry name" value="HTH_psq"/>
    <property type="match status" value="1"/>
</dbReference>
<evidence type="ECO:0000313" key="4">
    <source>
        <dbReference type="EMBL" id="KAF6512717.1"/>
    </source>
</evidence>
<dbReference type="Pfam" id="PF03221">
    <property type="entry name" value="HTH_Tnp_Tc5"/>
    <property type="match status" value="1"/>
</dbReference>
<dbReference type="AlphaFoldDB" id="A0A8H6LAJ9"/>
<feature type="domain" description="HTH CENPB-type" evidence="3">
    <location>
        <begin position="51"/>
        <end position="120"/>
    </location>
</feature>
<dbReference type="SMART" id="SM00674">
    <property type="entry name" value="CENPB"/>
    <property type="match status" value="1"/>
</dbReference>
<organism evidence="4 5">
    <name type="scientific">Fusarium oxysporum f. sp. conglutinans</name>
    <dbReference type="NCBI Taxonomy" id="100902"/>
    <lineage>
        <taxon>Eukaryota</taxon>
        <taxon>Fungi</taxon>
        <taxon>Dikarya</taxon>
        <taxon>Ascomycota</taxon>
        <taxon>Pezizomycotina</taxon>
        <taxon>Sordariomycetes</taxon>
        <taxon>Hypocreomycetidae</taxon>
        <taxon>Hypocreales</taxon>
        <taxon>Nectriaceae</taxon>
        <taxon>Fusarium</taxon>
        <taxon>Fusarium oxysporum species complex</taxon>
    </lineage>
</organism>
<dbReference type="EMBL" id="JACDXP010000019">
    <property type="protein sequence ID" value="KAF6512717.1"/>
    <property type="molecule type" value="Genomic_DNA"/>
</dbReference>
<dbReference type="GO" id="GO:0003677">
    <property type="term" value="F:DNA binding"/>
    <property type="evidence" value="ECO:0007669"/>
    <property type="project" value="UniProtKB-KW"/>
</dbReference>
<dbReference type="SUPFAM" id="SSF46689">
    <property type="entry name" value="Homeodomain-like"/>
    <property type="match status" value="1"/>
</dbReference>
<reference evidence="4 5" key="1">
    <citation type="journal article" date="2020" name="bioRxiv">
        <title>A chromosome-scale genome assembly for the Fusarium oxysporum strain Fo5176 to establish a model Arabidopsis-fungal pathosystem.</title>
        <authorList>
            <person name="Fokkens L."/>
            <person name="Guo L."/>
            <person name="Dora S."/>
            <person name="Wang B."/>
            <person name="Ye K."/>
            <person name="Sanchez-Rodriguez C."/>
            <person name="Croll D."/>
        </authorList>
    </citation>
    <scope>NUCLEOTIDE SEQUENCE [LARGE SCALE GENOMIC DNA]</scope>
    <source>
        <strain evidence="4 5">Fo5176</strain>
    </source>
</reference>
<dbReference type="InterPro" id="IPR050863">
    <property type="entry name" value="CenT-Element_Derived"/>
</dbReference>
<dbReference type="PROSITE" id="PS51253">
    <property type="entry name" value="HTH_CENPB"/>
    <property type="match status" value="1"/>
</dbReference>
<dbReference type="PANTHER" id="PTHR19303:SF62">
    <property type="entry name" value="HTH CENPB-TYPE DOMAIN-CONTAINING PROTEIN-RELATED"/>
    <property type="match status" value="1"/>
</dbReference>
<comment type="caution">
    <text evidence="4">The sequence shown here is derived from an EMBL/GenBank/DDBJ whole genome shotgun (WGS) entry which is preliminary data.</text>
</comment>
<evidence type="ECO:0000313" key="5">
    <source>
        <dbReference type="Proteomes" id="UP000593570"/>
    </source>
</evidence>
<proteinExistence type="predicted"/>
<keyword evidence="2" id="KW-0539">Nucleus</keyword>
<evidence type="ECO:0000256" key="1">
    <source>
        <dbReference type="ARBA" id="ARBA00023125"/>
    </source>
</evidence>
<protein>
    <recommendedName>
        <fullName evidence="3">HTH CENPB-type domain-containing protein</fullName>
    </recommendedName>
</protein>
<keyword evidence="1" id="KW-0238">DNA-binding</keyword>
<dbReference type="Proteomes" id="UP000593570">
    <property type="component" value="Unassembled WGS sequence"/>
</dbReference>
<dbReference type="PANTHER" id="PTHR19303">
    <property type="entry name" value="TRANSPOSON"/>
    <property type="match status" value="1"/>
</dbReference>
<accession>A0A8H6LAJ9</accession>
<evidence type="ECO:0000256" key="2">
    <source>
        <dbReference type="ARBA" id="ARBA00023242"/>
    </source>
</evidence>
<gene>
    <name evidence="4" type="ORF">HZS61_007523</name>
</gene>
<dbReference type="InterPro" id="IPR006600">
    <property type="entry name" value="HTH_CenpB_DNA-bd_dom"/>
</dbReference>
<dbReference type="Gene3D" id="1.10.10.60">
    <property type="entry name" value="Homeodomain-like"/>
    <property type="match status" value="1"/>
</dbReference>